<name>A0ABU6UN92_9FABA</name>
<dbReference type="Proteomes" id="UP001341840">
    <property type="component" value="Unassembled WGS sequence"/>
</dbReference>
<dbReference type="EMBL" id="JASCZI010121302">
    <property type="protein sequence ID" value="MED6161103.1"/>
    <property type="molecule type" value="Genomic_DNA"/>
</dbReference>
<reference evidence="2 3" key="1">
    <citation type="journal article" date="2023" name="Plants (Basel)">
        <title>Bridging the Gap: Combining Genomics and Transcriptomics Approaches to Understand Stylosanthes scabra, an Orphan Legume from the Brazilian Caatinga.</title>
        <authorList>
            <person name="Ferreira-Neto J.R.C."/>
            <person name="da Silva M.D."/>
            <person name="Binneck E."/>
            <person name="de Melo N.F."/>
            <person name="da Silva R.H."/>
            <person name="de Melo A.L.T.M."/>
            <person name="Pandolfi V."/>
            <person name="Bustamante F.O."/>
            <person name="Brasileiro-Vidal A.C."/>
            <person name="Benko-Iseppon A.M."/>
        </authorList>
    </citation>
    <scope>NUCLEOTIDE SEQUENCE [LARGE SCALE GENOMIC DNA]</scope>
    <source>
        <tissue evidence="2">Leaves</tissue>
    </source>
</reference>
<evidence type="ECO:0000313" key="3">
    <source>
        <dbReference type="Proteomes" id="UP001341840"/>
    </source>
</evidence>
<proteinExistence type="predicted"/>
<protein>
    <submittedName>
        <fullName evidence="2">Uncharacterized protein</fullName>
    </submittedName>
</protein>
<gene>
    <name evidence="2" type="ORF">PIB30_057594</name>
</gene>
<sequence length="182" mass="21008">MAPHWRAIEPGWVNEVGEVETWLAARQFGSEQAVPLDPVNLDRFDRASARGDDKWWPTELVYWYGFWHNRRRPEYQIQIVATLHYPSWPTQDYAAWWAVVCRRRFLSPDRLLHDPKGQQLPDDVPAVATQAREPIVLLHDAPTRGRRAQIQRPDIRRKGEGTSTSGWSDAQLGGDDGDEEAE</sequence>
<organism evidence="2 3">
    <name type="scientific">Stylosanthes scabra</name>
    <dbReference type="NCBI Taxonomy" id="79078"/>
    <lineage>
        <taxon>Eukaryota</taxon>
        <taxon>Viridiplantae</taxon>
        <taxon>Streptophyta</taxon>
        <taxon>Embryophyta</taxon>
        <taxon>Tracheophyta</taxon>
        <taxon>Spermatophyta</taxon>
        <taxon>Magnoliopsida</taxon>
        <taxon>eudicotyledons</taxon>
        <taxon>Gunneridae</taxon>
        <taxon>Pentapetalae</taxon>
        <taxon>rosids</taxon>
        <taxon>fabids</taxon>
        <taxon>Fabales</taxon>
        <taxon>Fabaceae</taxon>
        <taxon>Papilionoideae</taxon>
        <taxon>50 kb inversion clade</taxon>
        <taxon>dalbergioids sensu lato</taxon>
        <taxon>Dalbergieae</taxon>
        <taxon>Pterocarpus clade</taxon>
        <taxon>Stylosanthes</taxon>
    </lineage>
</organism>
<accession>A0ABU6UN92</accession>
<evidence type="ECO:0000313" key="2">
    <source>
        <dbReference type="EMBL" id="MED6161103.1"/>
    </source>
</evidence>
<feature type="region of interest" description="Disordered" evidence="1">
    <location>
        <begin position="142"/>
        <end position="182"/>
    </location>
</feature>
<keyword evidence="3" id="KW-1185">Reference proteome</keyword>
<evidence type="ECO:0000256" key="1">
    <source>
        <dbReference type="SAM" id="MobiDB-lite"/>
    </source>
</evidence>
<comment type="caution">
    <text evidence="2">The sequence shown here is derived from an EMBL/GenBank/DDBJ whole genome shotgun (WGS) entry which is preliminary data.</text>
</comment>